<dbReference type="AlphaFoldDB" id="A0A8D8YKQ9"/>
<evidence type="ECO:0000256" key="1">
    <source>
        <dbReference type="ARBA" id="ARBA00004370"/>
    </source>
</evidence>
<dbReference type="Gene3D" id="1.20.1070.10">
    <property type="entry name" value="Rhodopsin 7-helix transmembrane proteins"/>
    <property type="match status" value="1"/>
</dbReference>
<dbReference type="InterPro" id="IPR052954">
    <property type="entry name" value="GPCR-Ligand_Int"/>
</dbReference>
<accession>A0A8D8YKQ9</accession>
<evidence type="ECO:0000256" key="5">
    <source>
        <dbReference type="ARBA" id="ARBA00023136"/>
    </source>
</evidence>
<evidence type="ECO:0000256" key="2">
    <source>
        <dbReference type="ARBA" id="ARBA00010663"/>
    </source>
</evidence>
<dbReference type="EMBL" id="HBUF01033159">
    <property type="protein sequence ID" value="CAG6615520.1"/>
    <property type="molecule type" value="Transcribed_RNA"/>
</dbReference>
<feature type="domain" description="G-protein coupled receptors family 1 profile" evidence="7">
    <location>
        <begin position="40"/>
        <end position="317"/>
    </location>
</feature>
<feature type="transmembrane region" description="Helical" evidence="6">
    <location>
        <begin position="202"/>
        <end position="224"/>
    </location>
</feature>
<feature type="transmembrane region" description="Helical" evidence="6">
    <location>
        <begin position="142"/>
        <end position="162"/>
    </location>
</feature>
<comment type="similarity">
    <text evidence="2">Belongs to the G-protein coupled receptor 1 family.</text>
</comment>
<evidence type="ECO:0000256" key="4">
    <source>
        <dbReference type="ARBA" id="ARBA00022989"/>
    </source>
</evidence>
<feature type="transmembrane region" description="Helical" evidence="6">
    <location>
        <begin position="60"/>
        <end position="80"/>
    </location>
</feature>
<feature type="transmembrane region" description="Helical" evidence="6">
    <location>
        <begin position="291"/>
        <end position="320"/>
    </location>
</feature>
<name>A0A8D8YKQ9_9HEMI</name>
<dbReference type="EMBL" id="HBUF01551880">
    <property type="protein sequence ID" value="CAG6759202.1"/>
    <property type="molecule type" value="Transcribed_RNA"/>
</dbReference>
<dbReference type="EMBL" id="HBUF01033158">
    <property type="protein sequence ID" value="CAG6615519.1"/>
    <property type="molecule type" value="Transcribed_RNA"/>
</dbReference>
<dbReference type="EMBL" id="HBUF01330703">
    <property type="protein sequence ID" value="CAG6696924.1"/>
    <property type="molecule type" value="Transcribed_RNA"/>
</dbReference>
<dbReference type="SUPFAM" id="SSF81321">
    <property type="entry name" value="Family A G protein-coupled receptor-like"/>
    <property type="match status" value="1"/>
</dbReference>
<keyword evidence="4 6" id="KW-1133">Transmembrane helix</keyword>
<dbReference type="EMBL" id="HBUF01380965">
    <property type="protein sequence ID" value="CAG6730216.1"/>
    <property type="molecule type" value="Transcribed_RNA"/>
</dbReference>
<reference evidence="8" key="1">
    <citation type="submission" date="2021-05" db="EMBL/GenBank/DDBJ databases">
        <authorList>
            <person name="Alioto T."/>
            <person name="Alioto T."/>
            <person name="Gomez Garrido J."/>
        </authorList>
    </citation>
    <scope>NUCLEOTIDE SEQUENCE</scope>
</reference>
<dbReference type="EMBL" id="HBUF01330702">
    <property type="protein sequence ID" value="CAG6696923.1"/>
    <property type="molecule type" value="Transcribed_RNA"/>
</dbReference>
<feature type="transmembrane region" description="Helical" evidence="6">
    <location>
        <begin position="28"/>
        <end position="48"/>
    </location>
</feature>
<dbReference type="GO" id="GO:0016020">
    <property type="term" value="C:membrane"/>
    <property type="evidence" value="ECO:0007669"/>
    <property type="project" value="UniProtKB-SubCell"/>
</dbReference>
<evidence type="ECO:0000256" key="6">
    <source>
        <dbReference type="SAM" id="Phobius"/>
    </source>
</evidence>
<comment type="subcellular location">
    <subcellularLocation>
        <location evidence="1">Membrane</location>
    </subcellularLocation>
</comment>
<organism evidence="8">
    <name type="scientific">Cacopsylla melanoneura</name>
    <dbReference type="NCBI Taxonomy" id="428564"/>
    <lineage>
        <taxon>Eukaryota</taxon>
        <taxon>Metazoa</taxon>
        <taxon>Ecdysozoa</taxon>
        <taxon>Arthropoda</taxon>
        <taxon>Hexapoda</taxon>
        <taxon>Insecta</taxon>
        <taxon>Pterygota</taxon>
        <taxon>Neoptera</taxon>
        <taxon>Paraneoptera</taxon>
        <taxon>Hemiptera</taxon>
        <taxon>Sternorrhyncha</taxon>
        <taxon>Psylloidea</taxon>
        <taxon>Psyllidae</taxon>
        <taxon>Psyllinae</taxon>
        <taxon>Cacopsylla</taxon>
    </lineage>
</organism>
<keyword evidence="3 6" id="KW-0812">Transmembrane</keyword>
<dbReference type="PANTHER" id="PTHR46641:SF22">
    <property type="entry name" value="PROCTOLIN RECEPTOR, ISOFORM A"/>
    <property type="match status" value="1"/>
</dbReference>
<dbReference type="PROSITE" id="PS50262">
    <property type="entry name" value="G_PROTEIN_RECEP_F1_2"/>
    <property type="match status" value="1"/>
</dbReference>
<sequence>MLPCWDFDQPDDPYFRFRESARFWTQRILLPIVFVIGLIGNLVTVVVLTRRRMKSSTNTYLTALAVSDIVYLSVFFALSYSHYPDAHSEDSLIYWKIWPYLLWFNDASTGVSVWLTASFTLERYIAVCHPLRGRVFCTESRAQKVITCVVLFCAIVTVTTPLEWQILTVDRPENVTTGPDSCIIADSSELATNEFYKTFMYFFWNSVFIFIPLVILIVFNSFLIHTVHVSRKQRNGLTQAELGGGSMRQKQENKITMTLIGVVIFFLVCQLPAGITWIVKVFYDPPPNTSGHYLLLGFGNIFNFLVTVNAASNFILYCALSDKYRKTLIMTFFPCCVKPVDTNTTLTTYASFRHSTKYRVPSLKENGFKDKVQL</sequence>
<dbReference type="PRINTS" id="PR00237">
    <property type="entry name" value="GPCRRHODOPSN"/>
</dbReference>
<dbReference type="InterPro" id="IPR017452">
    <property type="entry name" value="GPCR_Rhodpsn_7TM"/>
</dbReference>
<dbReference type="InterPro" id="IPR000276">
    <property type="entry name" value="GPCR_Rhodpsn"/>
</dbReference>
<protein>
    <submittedName>
        <fullName evidence="8">FMRFamide receptor</fullName>
    </submittedName>
</protein>
<proteinExistence type="inferred from homology"/>
<dbReference type="GO" id="GO:0004930">
    <property type="term" value="F:G protein-coupled receptor activity"/>
    <property type="evidence" value="ECO:0007669"/>
    <property type="project" value="InterPro"/>
</dbReference>
<dbReference type="SMART" id="SM01381">
    <property type="entry name" value="7TM_GPCR_Srsx"/>
    <property type="match status" value="1"/>
</dbReference>
<feature type="transmembrane region" description="Helical" evidence="6">
    <location>
        <begin position="255"/>
        <end position="279"/>
    </location>
</feature>
<feature type="transmembrane region" description="Helical" evidence="6">
    <location>
        <begin position="100"/>
        <end position="121"/>
    </location>
</feature>
<evidence type="ECO:0000313" key="8">
    <source>
        <dbReference type="EMBL" id="CAG6730216.1"/>
    </source>
</evidence>
<dbReference type="CDD" id="cd14978">
    <property type="entry name" value="7tmA_FMRFamide_R-like"/>
    <property type="match status" value="1"/>
</dbReference>
<dbReference type="Pfam" id="PF00001">
    <property type="entry name" value="7tm_1"/>
    <property type="match status" value="1"/>
</dbReference>
<dbReference type="EMBL" id="HBUF01380964">
    <property type="protein sequence ID" value="CAG6730215.1"/>
    <property type="molecule type" value="Transcribed_RNA"/>
</dbReference>
<keyword evidence="5 6" id="KW-0472">Membrane</keyword>
<keyword evidence="8" id="KW-0675">Receptor</keyword>
<evidence type="ECO:0000259" key="7">
    <source>
        <dbReference type="PROSITE" id="PS50262"/>
    </source>
</evidence>
<evidence type="ECO:0000256" key="3">
    <source>
        <dbReference type="ARBA" id="ARBA00022692"/>
    </source>
</evidence>
<dbReference type="PANTHER" id="PTHR46641">
    <property type="entry name" value="FMRFAMIDE RECEPTOR-RELATED"/>
    <property type="match status" value="1"/>
</dbReference>
<dbReference type="EMBL" id="HBUF01551879">
    <property type="protein sequence ID" value="CAG6759201.1"/>
    <property type="molecule type" value="Transcribed_RNA"/>
</dbReference>